<dbReference type="SMART" id="SM00387">
    <property type="entry name" value="HATPase_c"/>
    <property type="match status" value="1"/>
</dbReference>
<dbReference type="GeneID" id="96954143"/>
<comment type="caution">
    <text evidence="6">Lacks conserved residue(s) required for the propagation of feature annotation.</text>
</comment>
<dbReference type="InterPro" id="IPR000700">
    <property type="entry name" value="PAS-assoc_C"/>
</dbReference>
<keyword evidence="7" id="KW-0175">Coiled coil</keyword>
<reference evidence="13 14" key="1">
    <citation type="journal article" date="2019" name="Int. J. Syst. Evol. Microbiol.">
        <title>The Global Catalogue of Microorganisms (GCM) 10K type strain sequencing project: providing services to taxonomists for standard genome sequencing and annotation.</title>
        <authorList>
            <consortium name="The Broad Institute Genomics Platform"/>
            <consortium name="The Broad Institute Genome Sequencing Center for Infectious Disease"/>
            <person name="Wu L."/>
            <person name="Ma J."/>
        </authorList>
    </citation>
    <scope>NUCLEOTIDE SEQUENCE [LARGE SCALE GENOMIC DNA]</scope>
    <source>
        <strain evidence="13 14">GX21</strain>
    </source>
</reference>
<dbReference type="InterPro" id="IPR004358">
    <property type="entry name" value="Sig_transdc_His_kin-like_C"/>
</dbReference>
<dbReference type="SUPFAM" id="SSF52172">
    <property type="entry name" value="CheY-like"/>
    <property type="match status" value="1"/>
</dbReference>
<name>A0ABD5ZZP6_9EURY</name>
<dbReference type="InterPro" id="IPR005467">
    <property type="entry name" value="His_kinase_dom"/>
</dbReference>
<keyword evidence="5" id="KW-0418">Kinase</keyword>
<feature type="domain" description="PAS" evidence="11">
    <location>
        <begin position="267"/>
        <end position="309"/>
    </location>
</feature>
<dbReference type="InterPro" id="IPR011006">
    <property type="entry name" value="CheY-like_superfamily"/>
</dbReference>
<dbReference type="Proteomes" id="UP001596434">
    <property type="component" value="Unassembled WGS sequence"/>
</dbReference>
<dbReference type="Pfam" id="PF02518">
    <property type="entry name" value="HATPase_c"/>
    <property type="match status" value="1"/>
</dbReference>
<dbReference type="PANTHER" id="PTHR43304">
    <property type="entry name" value="PHYTOCHROME-LIKE PROTEIN CPH1"/>
    <property type="match status" value="1"/>
</dbReference>
<dbReference type="RefSeq" id="WP_379704047.1">
    <property type="nucleotide sequence ID" value="NZ_JBHTAT010000001.1"/>
</dbReference>
<dbReference type="InterPro" id="IPR001610">
    <property type="entry name" value="PAC"/>
</dbReference>
<feature type="domain" description="Response regulatory" evidence="10">
    <location>
        <begin position="9"/>
        <end position="122"/>
    </location>
</feature>
<dbReference type="Pfam" id="PF00072">
    <property type="entry name" value="Response_reg"/>
    <property type="match status" value="1"/>
</dbReference>
<comment type="catalytic activity">
    <reaction evidence="1">
        <text>ATP + protein L-histidine = ADP + protein N-phospho-L-histidine.</text>
        <dbReference type="EC" id="2.7.13.3"/>
    </reaction>
</comment>
<protein>
    <recommendedName>
        <fullName evidence="2">histidine kinase</fullName>
        <ecNumber evidence="2">2.7.13.3</ecNumber>
    </recommendedName>
</protein>
<comment type="caution">
    <text evidence="13">The sequence shown here is derived from an EMBL/GenBank/DDBJ whole genome shotgun (WGS) entry which is preliminary data.</text>
</comment>
<evidence type="ECO:0000259" key="10">
    <source>
        <dbReference type="PROSITE" id="PS50110"/>
    </source>
</evidence>
<evidence type="ECO:0000256" key="7">
    <source>
        <dbReference type="SAM" id="Coils"/>
    </source>
</evidence>
<evidence type="ECO:0000256" key="8">
    <source>
        <dbReference type="SAM" id="MobiDB-lite"/>
    </source>
</evidence>
<evidence type="ECO:0000256" key="3">
    <source>
        <dbReference type="ARBA" id="ARBA00022553"/>
    </source>
</evidence>
<dbReference type="SUPFAM" id="SSF55785">
    <property type="entry name" value="PYP-like sensor domain (PAS domain)"/>
    <property type="match status" value="2"/>
</dbReference>
<dbReference type="PRINTS" id="PR00344">
    <property type="entry name" value="BCTRLSENSOR"/>
</dbReference>
<evidence type="ECO:0000256" key="5">
    <source>
        <dbReference type="ARBA" id="ARBA00022777"/>
    </source>
</evidence>
<evidence type="ECO:0000256" key="1">
    <source>
        <dbReference type="ARBA" id="ARBA00000085"/>
    </source>
</evidence>
<proteinExistence type="predicted"/>
<dbReference type="PROSITE" id="PS50109">
    <property type="entry name" value="HIS_KIN"/>
    <property type="match status" value="1"/>
</dbReference>
<keyword evidence="14" id="KW-1185">Reference proteome</keyword>
<evidence type="ECO:0000259" key="9">
    <source>
        <dbReference type="PROSITE" id="PS50109"/>
    </source>
</evidence>
<dbReference type="Pfam" id="PF13426">
    <property type="entry name" value="PAS_9"/>
    <property type="match status" value="1"/>
</dbReference>
<dbReference type="EC" id="2.7.13.3" evidence="2"/>
<dbReference type="AlphaFoldDB" id="A0ABD5ZZP6"/>
<feature type="domain" description="PAC" evidence="12">
    <location>
        <begin position="339"/>
        <end position="389"/>
    </location>
</feature>
<evidence type="ECO:0000259" key="12">
    <source>
        <dbReference type="PROSITE" id="PS50113"/>
    </source>
</evidence>
<dbReference type="PANTHER" id="PTHR43304:SF1">
    <property type="entry name" value="PAC DOMAIN-CONTAINING PROTEIN"/>
    <property type="match status" value="1"/>
</dbReference>
<dbReference type="InterPro" id="IPR000014">
    <property type="entry name" value="PAS"/>
</dbReference>
<evidence type="ECO:0000256" key="6">
    <source>
        <dbReference type="PROSITE-ProRule" id="PRU00169"/>
    </source>
</evidence>
<dbReference type="CDD" id="cd00130">
    <property type="entry name" value="PAS"/>
    <property type="match status" value="2"/>
</dbReference>
<dbReference type="InterPro" id="IPR001789">
    <property type="entry name" value="Sig_transdc_resp-reg_receiver"/>
</dbReference>
<dbReference type="CDD" id="cd00075">
    <property type="entry name" value="HATPase"/>
    <property type="match status" value="1"/>
</dbReference>
<dbReference type="SMART" id="SM00091">
    <property type="entry name" value="PAS"/>
    <property type="match status" value="2"/>
</dbReference>
<dbReference type="Gene3D" id="3.40.50.2300">
    <property type="match status" value="1"/>
</dbReference>
<feature type="region of interest" description="Disordered" evidence="8">
    <location>
        <begin position="23"/>
        <end position="46"/>
    </location>
</feature>
<dbReference type="CDD" id="cd14686">
    <property type="entry name" value="bZIP"/>
    <property type="match status" value="1"/>
</dbReference>
<dbReference type="SMART" id="SM00448">
    <property type="entry name" value="REC"/>
    <property type="match status" value="1"/>
</dbReference>
<dbReference type="GO" id="GO:0004673">
    <property type="term" value="F:protein histidine kinase activity"/>
    <property type="evidence" value="ECO:0007669"/>
    <property type="project" value="UniProtKB-EC"/>
</dbReference>
<feature type="domain" description="Histidine kinase" evidence="9">
    <location>
        <begin position="407"/>
        <end position="614"/>
    </location>
</feature>
<dbReference type="InterPro" id="IPR052162">
    <property type="entry name" value="Sensor_kinase/Photoreceptor"/>
</dbReference>
<dbReference type="Gene3D" id="3.30.565.10">
    <property type="entry name" value="Histidine kinase-like ATPase, C-terminal domain"/>
    <property type="match status" value="1"/>
</dbReference>
<dbReference type="PROSITE" id="PS50110">
    <property type="entry name" value="RESPONSE_REGULATORY"/>
    <property type="match status" value="1"/>
</dbReference>
<organism evidence="13 14">
    <name type="scientific">Haloplanus litoreus</name>
    <dbReference type="NCBI Taxonomy" id="767515"/>
    <lineage>
        <taxon>Archaea</taxon>
        <taxon>Methanobacteriati</taxon>
        <taxon>Methanobacteriota</taxon>
        <taxon>Stenosarchaea group</taxon>
        <taxon>Halobacteria</taxon>
        <taxon>Halobacteriales</taxon>
        <taxon>Haloferacaceae</taxon>
        <taxon>Haloplanus</taxon>
    </lineage>
</organism>
<dbReference type="SMART" id="SM00086">
    <property type="entry name" value="PAC"/>
    <property type="match status" value="2"/>
</dbReference>
<dbReference type="Pfam" id="PF08448">
    <property type="entry name" value="PAS_4"/>
    <property type="match status" value="1"/>
</dbReference>
<dbReference type="CDD" id="cd00156">
    <property type="entry name" value="REC"/>
    <property type="match status" value="1"/>
</dbReference>
<dbReference type="InterPro" id="IPR003594">
    <property type="entry name" value="HATPase_dom"/>
</dbReference>
<evidence type="ECO:0000313" key="13">
    <source>
        <dbReference type="EMBL" id="MFC7255770.1"/>
    </source>
</evidence>
<sequence length="614" mass="67989">MNERSAPGTVLVVDDGVESAASTAEALASEGFDAETAETPTEGLDRVGDGEFDCIVSAYAMSPYDGIEVLEAIRETDDVPVVLFTDEGDEAVASAAIAAGVTDYVRKGTGSDPYGRLATRVERAVDEYRTRRASAVRTEELLLYEQIFDRIQEGACLYDEEGRFLIVNDYLAEFYGTTKGALEGRSSRLVDAIRDEGSEEEDPYRKLLDGDRESVEGELELEVSDRGQVVVDYRLAPLETDGPVECVVGVARDVTEWRARQRQSKRAREEYRELINGTNDSVWVIDPDGQFLAVNDAAVDRLGYSRSEFRSMRPHDIDAGLDEEKITHLIETMPEDGRQVFETVHRRKDGETFPVEISSSLVSFRGESAILSVARDITQRKEYEAELREQNELLEQQRDELEVLNQVLRHDIRNDLQLVTAYADILQDFVDEEGQEYLRTVSERANHAVELTRTARDTVEMMNRRETENRPVDLGSTLDDEVANLREMFPEAVITVDSSPQSVTVRAGDMLGSVFRNLLTNAVQHNDEEVPEVTVSTTDTGESVSVRVADNGPGIPDAQKTDIFGKGAKGLDSAGTGLGLHLVRTLVEKYGGSVHVEDNDPTGSVFVVDLPKAD</sequence>
<dbReference type="PROSITE" id="PS50113">
    <property type="entry name" value="PAC"/>
    <property type="match status" value="1"/>
</dbReference>
<evidence type="ECO:0000256" key="2">
    <source>
        <dbReference type="ARBA" id="ARBA00012438"/>
    </source>
</evidence>
<evidence type="ECO:0000259" key="11">
    <source>
        <dbReference type="PROSITE" id="PS50112"/>
    </source>
</evidence>
<dbReference type="InterPro" id="IPR035965">
    <property type="entry name" value="PAS-like_dom_sf"/>
</dbReference>
<feature type="coiled-coil region" evidence="7">
    <location>
        <begin position="373"/>
        <end position="411"/>
    </location>
</feature>
<dbReference type="NCBIfam" id="TIGR00229">
    <property type="entry name" value="sensory_box"/>
    <property type="match status" value="2"/>
</dbReference>
<accession>A0ABD5ZZP6</accession>
<dbReference type="InterPro" id="IPR036890">
    <property type="entry name" value="HATPase_C_sf"/>
</dbReference>
<dbReference type="EMBL" id="JBHTAT010000001">
    <property type="protein sequence ID" value="MFC7255770.1"/>
    <property type="molecule type" value="Genomic_DNA"/>
</dbReference>
<dbReference type="PROSITE" id="PS50112">
    <property type="entry name" value="PAS"/>
    <property type="match status" value="1"/>
</dbReference>
<evidence type="ECO:0000256" key="4">
    <source>
        <dbReference type="ARBA" id="ARBA00022679"/>
    </source>
</evidence>
<dbReference type="Gene3D" id="3.30.450.20">
    <property type="entry name" value="PAS domain"/>
    <property type="match status" value="2"/>
</dbReference>
<gene>
    <name evidence="13" type="ORF">ACFQKE_10790</name>
</gene>
<evidence type="ECO:0000313" key="14">
    <source>
        <dbReference type="Proteomes" id="UP001596434"/>
    </source>
</evidence>
<dbReference type="SUPFAM" id="SSF55874">
    <property type="entry name" value="ATPase domain of HSP90 chaperone/DNA topoisomerase II/histidine kinase"/>
    <property type="match status" value="1"/>
</dbReference>
<keyword evidence="3" id="KW-0597">Phosphoprotein</keyword>
<dbReference type="InterPro" id="IPR013656">
    <property type="entry name" value="PAS_4"/>
</dbReference>
<keyword evidence="4" id="KW-0808">Transferase</keyword>